<protein>
    <submittedName>
        <fullName evidence="2">Uncharacterized protein</fullName>
    </submittedName>
</protein>
<sequence length="178" mass="18288">GQPGFCGRAAASRKPRCRAAAPAAPPHLGLGALDSRTAGPGRAPLPRRLPRPGAGKNRSPAARPRQWPRARSVPAHCSVAHGPDYRGRAASAGGPVCGPPLHRIFAPRRPARRAARRPPGTHAARGQAAPAHRVGGGRRGGAGAAARPKRQAGPPGEEVALVPFFAVYAQALSPFAML</sequence>
<accession>A0A699T043</accession>
<evidence type="ECO:0000256" key="1">
    <source>
        <dbReference type="SAM" id="MobiDB-lite"/>
    </source>
</evidence>
<proteinExistence type="predicted"/>
<feature type="compositionally biased region" description="Basic residues" evidence="1">
    <location>
        <begin position="105"/>
        <end position="116"/>
    </location>
</feature>
<organism evidence="2">
    <name type="scientific">Tanacetum cinerariifolium</name>
    <name type="common">Dalmatian daisy</name>
    <name type="synonym">Chrysanthemum cinerariifolium</name>
    <dbReference type="NCBI Taxonomy" id="118510"/>
    <lineage>
        <taxon>Eukaryota</taxon>
        <taxon>Viridiplantae</taxon>
        <taxon>Streptophyta</taxon>
        <taxon>Embryophyta</taxon>
        <taxon>Tracheophyta</taxon>
        <taxon>Spermatophyta</taxon>
        <taxon>Magnoliopsida</taxon>
        <taxon>eudicotyledons</taxon>
        <taxon>Gunneridae</taxon>
        <taxon>Pentapetalae</taxon>
        <taxon>asterids</taxon>
        <taxon>campanulids</taxon>
        <taxon>Asterales</taxon>
        <taxon>Asteraceae</taxon>
        <taxon>Asteroideae</taxon>
        <taxon>Anthemideae</taxon>
        <taxon>Anthemidinae</taxon>
        <taxon>Tanacetum</taxon>
    </lineage>
</organism>
<dbReference type="AlphaFoldDB" id="A0A699T043"/>
<dbReference type="EMBL" id="BKCJ011199782">
    <property type="protein sequence ID" value="GFD02699.1"/>
    <property type="molecule type" value="Genomic_DNA"/>
</dbReference>
<feature type="compositionally biased region" description="Low complexity" evidence="1">
    <location>
        <begin position="38"/>
        <end position="71"/>
    </location>
</feature>
<comment type="caution">
    <text evidence="2">The sequence shown here is derived from an EMBL/GenBank/DDBJ whole genome shotgun (WGS) entry which is preliminary data.</text>
</comment>
<feature type="non-terminal residue" evidence="2">
    <location>
        <position position="1"/>
    </location>
</feature>
<reference evidence="2" key="1">
    <citation type="journal article" date="2019" name="Sci. Rep.">
        <title>Draft genome of Tanacetum cinerariifolium, the natural source of mosquito coil.</title>
        <authorList>
            <person name="Yamashiro T."/>
            <person name="Shiraishi A."/>
            <person name="Satake H."/>
            <person name="Nakayama K."/>
        </authorList>
    </citation>
    <scope>NUCLEOTIDE SEQUENCE</scope>
</reference>
<name>A0A699T043_TANCI</name>
<gene>
    <name evidence="2" type="ORF">Tci_874668</name>
</gene>
<feature type="region of interest" description="Disordered" evidence="1">
    <location>
        <begin position="1"/>
        <end position="156"/>
    </location>
</feature>
<evidence type="ECO:0000313" key="2">
    <source>
        <dbReference type="EMBL" id="GFD02699.1"/>
    </source>
</evidence>